<evidence type="ECO:0000256" key="6">
    <source>
        <dbReference type="ARBA" id="ARBA00023267"/>
    </source>
</evidence>
<dbReference type="PROSITE" id="PS50968">
    <property type="entry name" value="BIOTINYL_LIPOYL"/>
    <property type="match status" value="1"/>
</dbReference>
<evidence type="ECO:0000259" key="10">
    <source>
        <dbReference type="PROSITE" id="PS50979"/>
    </source>
</evidence>
<name>A0ABN2VN50_9ACTN</name>
<keyword evidence="3" id="KW-0436">Ligase</keyword>
<dbReference type="PROSITE" id="PS00188">
    <property type="entry name" value="BIOTIN"/>
    <property type="match status" value="1"/>
</dbReference>
<dbReference type="CDD" id="cd06850">
    <property type="entry name" value="biotinyl_domain"/>
    <property type="match status" value="1"/>
</dbReference>
<evidence type="ECO:0000313" key="12">
    <source>
        <dbReference type="Proteomes" id="UP001500751"/>
    </source>
</evidence>
<feature type="domain" description="ATP-grasp" evidence="9">
    <location>
        <begin position="134"/>
        <end position="332"/>
    </location>
</feature>
<comment type="cofactor">
    <cofactor evidence="1">
        <name>biotin</name>
        <dbReference type="ChEBI" id="CHEBI:57586"/>
    </cofactor>
</comment>
<gene>
    <name evidence="11" type="ORF">GCM10009839_92570</name>
</gene>
<dbReference type="PANTHER" id="PTHR18866:SF33">
    <property type="entry name" value="METHYLCROTONOYL-COA CARBOXYLASE SUBUNIT ALPHA, MITOCHONDRIAL-RELATED"/>
    <property type="match status" value="1"/>
</dbReference>
<dbReference type="InterPro" id="IPR001882">
    <property type="entry name" value="Biotin_BS"/>
</dbReference>
<evidence type="ECO:0000256" key="3">
    <source>
        <dbReference type="ARBA" id="ARBA00022598"/>
    </source>
</evidence>
<keyword evidence="5 7" id="KW-0067">ATP-binding</keyword>
<dbReference type="InterPro" id="IPR005479">
    <property type="entry name" value="CPAse_ATP-bd"/>
</dbReference>
<dbReference type="PROSITE" id="PS50979">
    <property type="entry name" value="BC"/>
    <property type="match status" value="1"/>
</dbReference>
<dbReference type="PANTHER" id="PTHR18866">
    <property type="entry name" value="CARBOXYLASE:PYRUVATE/ACETYL-COA/PROPIONYL-COA CARBOXYLASE"/>
    <property type="match status" value="1"/>
</dbReference>
<dbReference type="PROSITE" id="PS00867">
    <property type="entry name" value="CPSASE_2"/>
    <property type="match status" value="1"/>
</dbReference>
<dbReference type="InterPro" id="IPR000089">
    <property type="entry name" value="Biotin_lipoyl"/>
</dbReference>
<dbReference type="SUPFAM" id="SSF51230">
    <property type="entry name" value="Single hybrid motif"/>
    <property type="match status" value="1"/>
</dbReference>
<dbReference type="Proteomes" id="UP001500751">
    <property type="component" value="Unassembled WGS sequence"/>
</dbReference>
<comment type="caution">
    <text evidence="11">The sequence shown here is derived from an EMBL/GenBank/DDBJ whole genome shotgun (WGS) entry which is preliminary data.</text>
</comment>
<dbReference type="EMBL" id="BAAAQN010000109">
    <property type="protein sequence ID" value="GAA2066295.1"/>
    <property type="molecule type" value="Genomic_DNA"/>
</dbReference>
<dbReference type="Pfam" id="PF02786">
    <property type="entry name" value="CPSase_L_D2"/>
    <property type="match status" value="1"/>
</dbReference>
<dbReference type="EC" id="6.3.4.14" evidence="2"/>
<dbReference type="InterPro" id="IPR011761">
    <property type="entry name" value="ATP-grasp"/>
</dbReference>
<dbReference type="SMART" id="SM00878">
    <property type="entry name" value="Biotin_carb_C"/>
    <property type="match status" value="1"/>
</dbReference>
<keyword evidence="4 7" id="KW-0547">Nucleotide-binding</keyword>
<evidence type="ECO:0000256" key="5">
    <source>
        <dbReference type="ARBA" id="ARBA00022840"/>
    </source>
</evidence>
<dbReference type="PROSITE" id="PS50975">
    <property type="entry name" value="ATP_GRASP"/>
    <property type="match status" value="1"/>
</dbReference>
<dbReference type="InterPro" id="IPR011764">
    <property type="entry name" value="Biotin_carboxylation_dom"/>
</dbReference>
<accession>A0ABN2VN50</accession>
<keyword evidence="6" id="KW-0092">Biotin</keyword>
<dbReference type="RefSeq" id="WP_344672148.1">
    <property type="nucleotide sequence ID" value="NZ_BAAAQN010000109.1"/>
</dbReference>
<protein>
    <recommendedName>
        <fullName evidence="2">biotin carboxylase</fullName>
        <ecNumber evidence="2">6.3.4.14</ecNumber>
    </recommendedName>
</protein>
<dbReference type="InterPro" id="IPR005481">
    <property type="entry name" value="BC-like_N"/>
</dbReference>
<evidence type="ECO:0000256" key="2">
    <source>
        <dbReference type="ARBA" id="ARBA00013263"/>
    </source>
</evidence>
<evidence type="ECO:0000256" key="4">
    <source>
        <dbReference type="ARBA" id="ARBA00022741"/>
    </source>
</evidence>
<proteinExistence type="predicted"/>
<keyword evidence="12" id="KW-1185">Reference proteome</keyword>
<feature type="domain" description="Biotin carboxylation" evidence="10">
    <location>
        <begin position="15"/>
        <end position="471"/>
    </location>
</feature>
<evidence type="ECO:0000313" key="11">
    <source>
        <dbReference type="EMBL" id="GAA2066295.1"/>
    </source>
</evidence>
<dbReference type="Gene3D" id="3.30.470.20">
    <property type="entry name" value="ATP-grasp fold, B domain"/>
    <property type="match status" value="1"/>
</dbReference>
<dbReference type="Pfam" id="PF00364">
    <property type="entry name" value="Biotin_lipoyl"/>
    <property type="match status" value="1"/>
</dbReference>
<dbReference type="Pfam" id="PF00289">
    <property type="entry name" value="Biotin_carb_N"/>
    <property type="match status" value="1"/>
</dbReference>
<evidence type="ECO:0000256" key="7">
    <source>
        <dbReference type="PROSITE-ProRule" id="PRU00409"/>
    </source>
</evidence>
<dbReference type="InterPro" id="IPR005482">
    <property type="entry name" value="Biotin_COase_C"/>
</dbReference>
<organism evidence="11 12">
    <name type="scientific">Catenulispora yoronensis</name>
    <dbReference type="NCBI Taxonomy" id="450799"/>
    <lineage>
        <taxon>Bacteria</taxon>
        <taxon>Bacillati</taxon>
        <taxon>Actinomycetota</taxon>
        <taxon>Actinomycetes</taxon>
        <taxon>Catenulisporales</taxon>
        <taxon>Catenulisporaceae</taxon>
        <taxon>Catenulispora</taxon>
    </lineage>
</organism>
<dbReference type="SUPFAM" id="SSF52440">
    <property type="entry name" value="PreATP-grasp domain"/>
    <property type="match status" value="1"/>
</dbReference>
<evidence type="ECO:0000256" key="1">
    <source>
        <dbReference type="ARBA" id="ARBA00001953"/>
    </source>
</evidence>
<feature type="domain" description="Lipoyl-binding" evidence="8">
    <location>
        <begin position="604"/>
        <end position="682"/>
    </location>
</feature>
<reference evidence="11 12" key="1">
    <citation type="journal article" date="2019" name="Int. J. Syst. Evol. Microbiol.">
        <title>The Global Catalogue of Microorganisms (GCM) 10K type strain sequencing project: providing services to taxonomists for standard genome sequencing and annotation.</title>
        <authorList>
            <consortium name="The Broad Institute Genomics Platform"/>
            <consortium name="The Broad Institute Genome Sequencing Center for Infectious Disease"/>
            <person name="Wu L."/>
            <person name="Ma J."/>
        </authorList>
    </citation>
    <scope>NUCLEOTIDE SEQUENCE [LARGE SCALE GENOMIC DNA]</scope>
    <source>
        <strain evidence="11 12">JCM 16014</strain>
    </source>
</reference>
<dbReference type="Pfam" id="PF02785">
    <property type="entry name" value="Biotin_carb_C"/>
    <property type="match status" value="1"/>
</dbReference>
<dbReference type="Gene3D" id="2.40.50.100">
    <property type="match status" value="1"/>
</dbReference>
<evidence type="ECO:0000259" key="8">
    <source>
        <dbReference type="PROSITE" id="PS50968"/>
    </source>
</evidence>
<dbReference type="SUPFAM" id="SSF51246">
    <property type="entry name" value="Rudiment single hybrid motif"/>
    <property type="match status" value="1"/>
</dbReference>
<dbReference type="PROSITE" id="PS00866">
    <property type="entry name" value="CPSASE_1"/>
    <property type="match status" value="1"/>
</dbReference>
<dbReference type="InterPro" id="IPR050856">
    <property type="entry name" value="Biotin_carboxylase_complex"/>
</dbReference>
<dbReference type="InterPro" id="IPR011054">
    <property type="entry name" value="Rudment_hybrid_motif"/>
</dbReference>
<sequence>MPTLPSPSSSAPSAPLTTVLVANRGEIARRVFRTAKAMGLRTVAVYSEPDADAPHVHEADLAVALGGSSSAESYLDVAKILDAARRTGADAIHPGYGFLSENAGFAEACGQAGITFIGPSPDAIRKMGIKHEAKAIAKAAGVPTLPDALLTGDDPREWREAAAKVGFPLLVKASAGGGGKGMRLVAAVEGLEDAVTGARREAAAAFGDGTVFLERYLTESRHVEIQVFGDTHGDAVHFGERECSVQRRHQKVVEEAPSPVVTPETRQHMGEVACALVRELGYVGAGTVEFLFDDTDQSFYFLEMNTRLQVEHPVTEEITGRDLVRLQFDVAMGRPVTEERREAALGEAVYGGWRPAPHAIEVRLYAEDPARKYIPSPGTLALYEHADVPGIRYEDGVRSGSVVSHYYDPMLAKVIATGATRAEAAAKLAAALDGMRIQGLKTNRDQLAAILRDPDFLAGATRTDFLDLHPDLAAPADRADVTAHLAAAIAVSVHRRRAAGGPTAFAPAGWRLLPYDGANAAWTRQDVRRAPETPVTYRFDGSTLYLIHGGGEYEVSLSGVGPEAARVTVDGVTLRCRVRVADDGVVWIDDSAGGHSAWKPTPRFPDDADTATGGDGAAEVPGTVVAIAVAAGDRVRTGQVLLTMEAMKMEHQVKAGRDAVVASVDCAVGQFVDAHQILVSLA</sequence>
<dbReference type="InterPro" id="IPR016185">
    <property type="entry name" value="PreATP-grasp_dom_sf"/>
</dbReference>
<evidence type="ECO:0000259" key="9">
    <source>
        <dbReference type="PROSITE" id="PS50975"/>
    </source>
</evidence>
<dbReference type="InterPro" id="IPR011053">
    <property type="entry name" value="Single_hybrid_motif"/>
</dbReference>
<dbReference type="SUPFAM" id="SSF56059">
    <property type="entry name" value="Glutathione synthetase ATP-binding domain-like"/>
    <property type="match status" value="1"/>
</dbReference>